<keyword evidence="1 6" id="KW-0963">Cytoplasm</keyword>
<dbReference type="Proteomes" id="UP000290482">
    <property type="component" value="Chromosome"/>
</dbReference>
<evidence type="ECO:0000256" key="4">
    <source>
        <dbReference type="ARBA" id="ARBA00022679"/>
    </source>
</evidence>
<feature type="binding site" evidence="6">
    <location>
        <position position="86"/>
    </location>
    <ligand>
        <name>S-adenosyl-L-methionine</name>
        <dbReference type="ChEBI" id="CHEBI:59789"/>
    </ligand>
</feature>
<dbReference type="AlphaFoldDB" id="A0A448ZXD5"/>
<evidence type="ECO:0000256" key="2">
    <source>
        <dbReference type="ARBA" id="ARBA00022552"/>
    </source>
</evidence>
<sequence length="237" mass="28254">MLTQKEILNNLNKHFPNIDKAILEKLSQYYFLIEEKNQVLNLTAFNDLKLVEEGLIESILLLSEIDKSIYNIKNKKILDIGAGAGFPSLPYLIFTNEDFELTIYEPMLKRYNFLVEVKEKLNLKKLRILRYRAEDSKEFNYYNLITARAVAKLRILIEFSHKLGKTNDCMFCFLKSQNYEEEMEESRSIIKYLNLKINIKELEPFFRIKNVLVYYKKDLETPNDIPRPWKKILETIY</sequence>
<reference evidence="7 8" key="1">
    <citation type="submission" date="2019-01" db="EMBL/GenBank/DDBJ databases">
        <authorList>
            <consortium name="Pathogen Informatics"/>
        </authorList>
    </citation>
    <scope>NUCLEOTIDE SEQUENCE [LARGE SCALE GENOMIC DNA]</scope>
    <source>
        <strain evidence="7 8">NCTC10112</strain>
    </source>
</reference>
<name>A0A448ZXD5_METOS</name>
<dbReference type="KEGG" id="mob:NCTC10112_00512"/>
<dbReference type="Gene3D" id="3.40.50.150">
    <property type="entry name" value="Vaccinia Virus protein VP39"/>
    <property type="match status" value="1"/>
</dbReference>
<dbReference type="HAMAP" id="MF_00074">
    <property type="entry name" value="16SrRNA_methyltr_G"/>
    <property type="match status" value="1"/>
</dbReference>
<keyword evidence="3 6" id="KW-0489">Methyltransferase</keyword>
<feature type="binding site" evidence="6">
    <location>
        <begin position="133"/>
        <end position="134"/>
    </location>
    <ligand>
        <name>S-adenosyl-L-methionine</name>
        <dbReference type="ChEBI" id="CHEBI:59789"/>
    </ligand>
</feature>
<dbReference type="GO" id="GO:0005829">
    <property type="term" value="C:cytosol"/>
    <property type="evidence" value="ECO:0007669"/>
    <property type="project" value="TreeGrafter"/>
</dbReference>
<proteinExistence type="inferred from homology"/>
<protein>
    <recommendedName>
        <fullName evidence="6">Ribosomal RNA small subunit methyltransferase G</fullName>
        <ecNumber evidence="6">2.1.1.-</ecNumber>
    </recommendedName>
    <alternativeName>
        <fullName evidence="6">16S rRNA 7-methylguanosine methyltransferase</fullName>
        <shortName evidence="6">16S rRNA m7G methyltransferase</shortName>
    </alternativeName>
</protein>
<accession>A0A448ZXD5</accession>
<dbReference type="GO" id="GO:0070043">
    <property type="term" value="F:rRNA (guanine-N7-)-methyltransferase activity"/>
    <property type="evidence" value="ECO:0007669"/>
    <property type="project" value="UniProtKB-UniRule"/>
</dbReference>
<keyword evidence="2 6" id="KW-0698">rRNA processing</keyword>
<dbReference type="InterPro" id="IPR003682">
    <property type="entry name" value="rRNA_ssu_MeTfrase_G"/>
</dbReference>
<dbReference type="EC" id="2.1.1.-" evidence="6"/>
<dbReference type="NCBIfam" id="TIGR00138">
    <property type="entry name" value="rsmG_gidB"/>
    <property type="match status" value="1"/>
</dbReference>
<dbReference type="SUPFAM" id="SSF53335">
    <property type="entry name" value="S-adenosyl-L-methionine-dependent methyltransferases"/>
    <property type="match status" value="1"/>
</dbReference>
<dbReference type="OrthoDB" id="9808773at2"/>
<gene>
    <name evidence="7" type="primary">gidB1</name>
    <name evidence="6" type="synonym">rsmG</name>
    <name evidence="7" type="ORF">NCTC10112_00512</name>
</gene>
<feature type="binding site" evidence="6">
    <location>
        <position position="148"/>
    </location>
    <ligand>
        <name>S-adenosyl-L-methionine</name>
        <dbReference type="ChEBI" id="CHEBI:59789"/>
    </ligand>
</feature>
<dbReference type="Pfam" id="PF02527">
    <property type="entry name" value="GidB"/>
    <property type="match status" value="1"/>
</dbReference>
<organism evidence="7 8">
    <name type="scientific">Metamycoplasma orale</name>
    <name type="common">Mycoplasma orale</name>
    <dbReference type="NCBI Taxonomy" id="2121"/>
    <lineage>
        <taxon>Bacteria</taxon>
        <taxon>Bacillati</taxon>
        <taxon>Mycoplasmatota</taxon>
        <taxon>Mycoplasmoidales</taxon>
        <taxon>Metamycoplasmataceae</taxon>
        <taxon>Metamycoplasma</taxon>
    </lineage>
</organism>
<keyword evidence="8" id="KW-1185">Reference proteome</keyword>
<dbReference type="PANTHER" id="PTHR31760:SF0">
    <property type="entry name" value="S-ADENOSYL-L-METHIONINE-DEPENDENT METHYLTRANSFERASES SUPERFAMILY PROTEIN"/>
    <property type="match status" value="1"/>
</dbReference>
<evidence type="ECO:0000256" key="6">
    <source>
        <dbReference type="HAMAP-Rule" id="MF_00074"/>
    </source>
</evidence>
<dbReference type="PIRSF" id="PIRSF003078">
    <property type="entry name" value="GidB"/>
    <property type="match status" value="1"/>
</dbReference>
<dbReference type="PANTHER" id="PTHR31760">
    <property type="entry name" value="S-ADENOSYL-L-METHIONINE-DEPENDENT METHYLTRANSFERASES SUPERFAMILY PROTEIN"/>
    <property type="match status" value="1"/>
</dbReference>
<evidence type="ECO:0000256" key="1">
    <source>
        <dbReference type="ARBA" id="ARBA00022490"/>
    </source>
</evidence>
<comment type="subcellular location">
    <subcellularLocation>
        <location evidence="6">Cytoplasm</location>
    </subcellularLocation>
</comment>
<dbReference type="RefSeq" id="WP_022936100.1">
    <property type="nucleotide sequence ID" value="NZ_LR214940.1"/>
</dbReference>
<evidence type="ECO:0000313" key="8">
    <source>
        <dbReference type="Proteomes" id="UP000290482"/>
    </source>
</evidence>
<comment type="function">
    <text evidence="6">Specifically methylates the N7 position of a guanine in 16S rRNA.</text>
</comment>
<comment type="caution">
    <text evidence="6">Lacks conserved residue(s) required for the propagation of feature annotation.</text>
</comment>
<evidence type="ECO:0000256" key="5">
    <source>
        <dbReference type="ARBA" id="ARBA00022691"/>
    </source>
</evidence>
<keyword evidence="5 6" id="KW-0949">S-adenosyl-L-methionine</keyword>
<evidence type="ECO:0000256" key="3">
    <source>
        <dbReference type="ARBA" id="ARBA00022603"/>
    </source>
</evidence>
<comment type="similarity">
    <text evidence="6">Belongs to the methyltransferase superfamily. RNA methyltransferase RsmG family.</text>
</comment>
<evidence type="ECO:0000313" key="7">
    <source>
        <dbReference type="EMBL" id="VEU55925.1"/>
    </source>
</evidence>
<dbReference type="EMBL" id="LR214940">
    <property type="protein sequence ID" value="VEU55925.1"/>
    <property type="molecule type" value="Genomic_DNA"/>
</dbReference>
<keyword evidence="4 6" id="KW-0808">Transferase</keyword>
<feature type="binding site" evidence="6">
    <location>
        <position position="81"/>
    </location>
    <ligand>
        <name>S-adenosyl-L-methionine</name>
        <dbReference type="ChEBI" id="CHEBI:59789"/>
    </ligand>
</feature>
<dbReference type="InterPro" id="IPR029063">
    <property type="entry name" value="SAM-dependent_MTases_sf"/>
</dbReference>